<name>A0A1D1VF29_RAMVA</name>
<evidence type="ECO:0000313" key="2">
    <source>
        <dbReference type="Proteomes" id="UP000186922"/>
    </source>
</evidence>
<keyword evidence="2" id="KW-1185">Reference proteome</keyword>
<dbReference type="EMBL" id="BDGG01000006">
    <property type="protein sequence ID" value="GAV00240.1"/>
    <property type="molecule type" value="Genomic_DNA"/>
</dbReference>
<evidence type="ECO:0000313" key="1">
    <source>
        <dbReference type="EMBL" id="GAV00240.1"/>
    </source>
</evidence>
<reference evidence="1 2" key="1">
    <citation type="journal article" date="2016" name="Nat. Commun.">
        <title>Extremotolerant tardigrade genome and improved radiotolerance of human cultured cells by tardigrade-unique protein.</title>
        <authorList>
            <person name="Hashimoto T."/>
            <person name="Horikawa D.D."/>
            <person name="Saito Y."/>
            <person name="Kuwahara H."/>
            <person name="Kozuka-Hata H."/>
            <person name="Shin-I T."/>
            <person name="Minakuchi Y."/>
            <person name="Ohishi K."/>
            <person name="Motoyama A."/>
            <person name="Aizu T."/>
            <person name="Enomoto A."/>
            <person name="Kondo K."/>
            <person name="Tanaka S."/>
            <person name="Hara Y."/>
            <person name="Koshikawa S."/>
            <person name="Sagara H."/>
            <person name="Miura T."/>
            <person name="Yokobori S."/>
            <person name="Miyagawa K."/>
            <person name="Suzuki Y."/>
            <person name="Kubo T."/>
            <person name="Oyama M."/>
            <person name="Kohara Y."/>
            <person name="Fujiyama A."/>
            <person name="Arakawa K."/>
            <person name="Katayama T."/>
            <person name="Toyoda A."/>
            <person name="Kunieda T."/>
        </authorList>
    </citation>
    <scope>NUCLEOTIDE SEQUENCE [LARGE SCALE GENOMIC DNA]</scope>
    <source>
        <strain evidence="1 2">YOKOZUNA-1</strain>
    </source>
</reference>
<comment type="caution">
    <text evidence="1">The sequence shown here is derived from an EMBL/GenBank/DDBJ whole genome shotgun (WGS) entry which is preliminary data.</text>
</comment>
<accession>A0A1D1VF29</accession>
<dbReference type="Proteomes" id="UP000186922">
    <property type="component" value="Unassembled WGS sequence"/>
</dbReference>
<organism evidence="1 2">
    <name type="scientific">Ramazzottius varieornatus</name>
    <name type="common">Water bear</name>
    <name type="synonym">Tardigrade</name>
    <dbReference type="NCBI Taxonomy" id="947166"/>
    <lineage>
        <taxon>Eukaryota</taxon>
        <taxon>Metazoa</taxon>
        <taxon>Ecdysozoa</taxon>
        <taxon>Tardigrada</taxon>
        <taxon>Eutardigrada</taxon>
        <taxon>Parachela</taxon>
        <taxon>Hypsibioidea</taxon>
        <taxon>Ramazzottiidae</taxon>
        <taxon>Ramazzottius</taxon>
    </lineage>
</organism>
<protein>
    <submittedName>
        <fullName evidence="1">Uncharacterized protein</fullName>
    </submittedName>
</protein>
<gene>
    <name evidence="1" type="primary">RvY_11122-1</name>
    <name evidence="1" type="synonym">RvY_11122.1</name>
    <name evidence="1" type="ORF">RvY_11122</name>
</gene>
<proteinExistence type="predicted"/>
<sequence length="243" mass="27412">MHKLRRDLKKAFRCNARLEEWYRQEATRVPVYRQQSRVLADLLGPAREKGSVLVAMYPDPKPDARNPNNVWPPGGLPKDLVPEWPYLFKIPTDRDSKLKGSKAKETGGRDNHTDKEAFYMVQSLGPFVKNQRIYPYDCTLPCVFVEKRKAFFIPTRGCKANSEVRIEDNNLQAVAHAAAMALHTLDLLTGEYLTVEGEQQAQEARAIEGPTTDYGPYVYDAKILICADSVGCPLEPKLSEICG</sequence>
<dbReference type="AlphaFoldDB" id="A0A1D1VF29"/>